<dbReference type="GO" id="GO:0005759">
    <property type="term" value="C:mitochondrial matrix"/>
    <property type="evidence" value="ECO:0007669"/>
    <property type="project" value="UniProtKB-SubCell"/>
</dbReference>
<dbReference type="InterPro" id="IPR002207">
    <property type="entry name" value="Peroxidase_I"/>
</dbReference>
<dbReference type="InterPro" id="IPR019794">
    <property type="entry name" value="Peroxidases_AS"/>
</dbReference>
<dbReference type="InterPro" id="IPR044831">
    <property type="entry name" value="Ccp1-like"/>
</dbReference>
<keyword evidence="18" id="KW-1185">Reference proteome</keyword>
<dbReference type="FunFam" id="1.10.420.10:FF:000009">
    <property type="entry name" value="Ascorbate peroxidase"/>
    <property type="match status" value="1"/>
</dbReference>
<protein>
    <recommendedName>
        <fullName evidence="14">Peroxidase</fullName>
        <ecNumber evidence="14">1.11.1.-</ecNumber>
    </recommendedName>
</protein>
<dbReference type="PROSITE" id="PS00435">
    <property type="entry name" value="PEROXIDASE_1"/>
    <property type="match status" value="1"/>
</dbReference>
<dbReference type="InterPro" id="IPR010255">
    <property type="entry name" value="Haem_peroxidase_sf"/>
</dbReference>
<reference evidence="17 18" key="1">
    <citation type="submission" date="2015-01" db="EMBL/GenBank/DDBJ databases">
        <title>The Genome Sequence of Capronia semiimmersa CBS27337.</title>
        <authorList>
            <consortium name="The Broad Institute Genomics Platform"/>
            <person name="Cuomo C."/>
            <person name="de Hoog S."/>
            <person name="Gorbushina A."/>
            <person name="Stielow B."/>
            <person name="Teixiera M."/>
            <person name="Abouelleil A."/>
            <person name="Chapman S.B."/>
            <person name="Priest M."/>
            <person name="Young S.K."/>
            <person name="Wortman J."/>
            <person name="Nusbaum C."/>
            <person name="Birren B."/>
        </authorList>
    </citation>
    <scope>NUCLEOTIDE SEQUENCE [LARGE SCALE GENOMIC DNA]</scope>
    <source>
        <strain evidence="17 18">CBS 27337</strain>
    </source>
</reference>
<dbReference type="CDD" id="cd00691">
    <property type="entry name" value="ascorbate_peroxidase"/>
    <property type="match status" value="1"/>
</dbReference>
<dbReference type="SUPFAM" id="SSF48113">
    <property type="entry name" value="Heme-dependent peroxidases"/>
    <property type="match status" value="1"/>
</dbReference>
<keyword evidence="6" id="KW-0349">Heme</keyword>
<dbReference type="Gene3D" id="1.10.520.10">
    <property type="match status" value="1"/>
</dbReference>
<evidence type="ECO:0000256" key="3">
    <source>
        <dbReference type="ARBA" id="ARBA00004569"/>
    </source>
</evidence>
<dbReference type="GO" id="GO:0042744">
    <property type="term" value="P:hydrogen peroxide catabolic process"/>
    <property type="evidence" value="ECO:0007669"/>
    <property type="project" value="TreeGrafter"/>
</dbReference>
<evidence type="ECO:0000256" key="14">
    <source>
        <dbReference type="RuleBase" id="RU363051"/>
    </source>
</evidence>
<evidence type="ECO:0000256" key="5">
    <source>
        <dbReference type="ARBA" id="ARBA00022559"/>
    </source>
</evidence>
<comment type="similarity">
    <text evidence="4">Belongs to the peroxidase family. Cytochrome c peroxidase subfamily.</text>
</comment>
<dbReference type="HOGENOM" id="CLU_036959_1_1_1"/>
<keyword evidence="11" id="KW-0496">Mitochondrion</keyword>
<comment type="function">
    <text evidence="1">Destroys radicals which are normally produced within the cells and which are toxic to biological systems.</text>
</comment>
<accession>A0A0D2G0T2</accession>
<dbReference type="FunFam" id="1.10.520.10:FF:000005">
    <property type="entry name" value="Cytochrome c peroxidase"/>
    <property type="match status" value="1"/>
</dbReference>
<keyword evidence="15" id="KW-1133">Transmembrane helix</keyword>
<sequence length="393" mass="43331">MATATAVRTFSKFTPRTTASAASSIRLAARSSRANEAKQFFQNSSRRHYSSSNEAPKSSNTAAIYGGIAATAAIAGGYFYVTTTGQERKKAGIPEGVPEVHLKKGSADQSAGLFTPTAEDYQKVYNAIAKALWEKDDYDDGSYGPVLLRLAWHASGTYDAATGTGGSNGATMRFAPESDHGANAGLKNARDFLEPIKQQFPWISYSDLWTLAGVCAVQEMQGPTIPWRPGRQDRDVSFCTPDGRLPDASKDQNHIRAIFGRMGFNDQEMVALSGAHALGRCHTDRSGYDGPWTFSPTVLTNDYYRLLMEEKWGWRSWKGPKQYQDATTKSLMMLPTDVALIKDPVFKGWVEKYAKDNDLFFKDFSSVVARLFELGVPFKEGTKPITFKPTIEE</sequence>
<dbReference type="InterPro" id="IPR019793">
    <property type="entry name" value="Peroxidases_heam-ligand_BS"/>
</dbReference>
<keyword evidence="9 14" id="KW-0560">Oxidoreductase</keyword>
<evidence type="ECO:0000256" key="10">
    <source>
        <dbReference type="ARBA" id="ARBA00023004"/>
    </source>
</evidence>
<dbReference type="PANTHER" id="PTHR31356">
    <property type="entry name" value="THYLAKOID LUMENAL 29 KDA PROTEIN, CHLOROPLASTIC-RELATED"/>
    <property type="match status" value="1"/>
</dbReference>
<comment type="subunit">
    <text evidence="12">Forms a one-to-one complex with cytochrome c.</text>
</comment>
<dbReference type="GO" id="GO:0000302">
    <property type="term" value="P:response to reactive oxygen species"/>
    <property type="evidence" value="ECO:0007669"/>
    <property type="project" value="TreeGrafter"/>
</dbReference>
<dbReference type="GO" id="GO:0004130">
    <property type="term" value="F:cytochrome-c peroxidase activity"/>
    <property type="evidence" value="ECO:0007669"/>
    <property type="project" value="UniProtKB-EC"/>
</dbReference>
<dbReference type="AlphaFoldDB" id="A0A0D2G0T2"/>
<keyword evidence="5 14" id="KW-0575">Peroxidase</keyword>
<dbReference type="GO" id="GO:0046872">
    <property type="term" value="F:metal ion binding"/>
    <property type="evidence" value="ECO:0007669"/>
    <property type="project" value="UniProtKB-UniRule"/>
</dbReference>
<feature type="transmembrane region" description="Helical" evidence="15">
    <location>
        <begin position="62"/>
        <end position="81"/>
    </location>
</feature>
<keyword evidence="15" id="KW-0812">Transmembrane</keyword>
<gene>
    <name evidence="17" type="ORF">PV04_00549</name>
</gene>
<keyword evidence="7" id="KW-0479">Metal-binding</keyword>
<evidence type="ECO:0000256" key="1">
    <source>
        <dbReference type="ARBA" id="ARBA00003917"/>
    </source>
</evidence>
<comment type="subcellular location">
    <subcellularLocation>
        <location evidence="3">Mitochondrion intermembrane space</location>
    </subcellularLocation>
    <subcellularLocation>
        <location evidence="2">Mitochondrion matrix</location>
    </subcellularLocation>
</comment>
<evidence type="ECO:0000256" key="8">
    <source>
        <dbReference type="ARBA" id="ARBA00022946"/>
    </source>
</evidence>
<dbReference type="Gene3D" id="1.10.420.10">
    <property type="entry name" value="Peroxidase, domain 2"/>
    <property type="match status" value="1"/>
</dbReference>
<dbReference type="EMBL" id="KN846956">
    <property type="protein sequence ID" value="KIW72350.1"/>
    <property type="molecule type" value="Genomic_DNA"/>
</dbReference>
<name>A0A0D2G0T2_9EURO</name>
<dbReference type="GO" id="GO:0034599">
    <property type="term" value="P:cellular response to oxidative stress"/>
    <property type="evidence" value="ECO:0007669"/>
    <property type="project" value="InterPro"/>
</dbReference>
<dbReference type="PROSITE" id="PS50873">
    <property type="entry name" value="PEROXIDASE_4"/>
    <property type="match status" value="1"/>
</dbReference>
<evidence type="ECO:0000256" key="13">
    <source>
        <dbReference type="ARBA" id="ARBA00049265"/>
    </source>
</evidence>
<evidence type="ECO:0000256" key="7">
    <source>
        <dbReference type="ARBA" id="ARBA00022723"/>
    </source>
</evidence>
<evidence type="ECO:0000256" key="11">
    <source>
        <dbReference type="ARBA" id="ARBA00023128"/>
    </source>
</evidence>
<dbReference type="STRING" id="5601.A0A0D2G0T2"/>
<evidence type="ECO:0000259" key="16">
    <source>
        <dbReference type="PROSITE" id="PS50873"/>
    </source>
</evidence>
<dbReference type="InterPro" id="IPR002016">
    <property type="entry name" value="Haem_peroxidase"/>
</dbReference>
<dbReference type="EC" id="1.11.1.-" evidence="14"/>
<dbReference type="PROSITE" id="PS00436">
    <property type="entry name" value="PEROXIDASE_2"/>
    <property type="match status" value="1"/>
</dbReference>
<evidence type="ECO:0000256" key="9">
    <source>
        <dbReference type="ARBA" id="ARBA00023002"/>
    </source>
</evidence>
<dbReference type="PRINTS" id="PR00459">
    <property type="entry name" value="ASPEROXIDASE"/>
</dbReference>
<organism evidence="17 18">
    <name type="scientific">Phialophora macrospora</name>
    <dbReference type="NCBI Taxonomy" id="1851006"/>
    <lineage>
        <taxon>Eukaryota</taxon>
        <taxon>Fungi</taxon>
        <taxon>Dikarya</taxon>
        <taxon>Ascomycota</taxon>
        <taxon>Pezizomycotina</taxon>
        <taxon>Eurotiomycetes</taxon>
        <taxon>Chaetothyriomycetidae</taxon>
        <taxon>Chaetothyriales</taxon>
        <taxon>Herpotrichiellaceae</taxon>
        <taxon>Phialophora</taxon>
    </lineage>
</organism>
<dbReference type="GO" id="GO:0020037">
    <property type="term" value="F:heme binding"/>
    <property type="evidence" value="ECO:0007669"/>
    <property type="project" value="UniProtKB-UniRule"/>
</dbReference>
<dbReference type="Pfam" id="PF00141">
    <property type="entry name" value="peroxidase"/>
    <property type="match status" value="1"/>
</dbReference>
<dbReference type="PANTHER" id="PTHR31356:SF58">
    <property type="entry name" value="CYTOCHROME C PEROXIDASE, MITOCHONDRIAL"/>
    <property type="match status" value="1"/>
</dbReference>
<evidence type="ECO:0000256" key="6">
    <source>
        <dbReference type="ARBA" id="ARBA00022617"/>
    </source>
</evidence>
<dbReference type="GO" id="GO:0005758">
    <property type="term" value="C:mitochondrial intermembrane space"/>
    <property type="evidence" value="ECO:0007669"/>
    <property type="project" value="UniProtKB-SubCell"/>
</dbReference>
<evidence type="ECO:0000256" key="2">
    <source>
        <dbReference type="ARBA" id="ARBA00004305"/>
    </source>
</evidence>
<keyword evidence="8" id="KW-0809">Transit peptide</keyword>
<evidence type="ECO:0000313" key="17">
    <source>
        <dbReference type="EMBL" id="KIW72350.1"/>
    </source>
</evidence>
<dbReference type="Proteomes" id="UP000054266">
    <property type="component" value="Unassembled WGS sequence"/>
</dbReference>
<proteinExistence type="inferred from homology"/>
<comment type="catalytic activity">
    <reaction evidence="13">
        <text>2 Fe(II)-[cytochrome c] + H2O2 + 2 H(+) = 2 Fe(III)-[cytochrome c] + 2 H2O</text>
        <dbReference type="Rhea" id="RHEA:16581"/>
        <dbReference type="Rhea" id="RHEA-COMP:10350"/>
        <dbReference type="Rhea" id="RHEA-COMP:14399"/>
        <dbReference type="ChEBI" id="CHEBI:15377"/>
        <dbReference type="ChEBI" id="CHEBI:15378"/>
        <dbReference type="ChEBI" id="CHEBI:16240"/>
        <dbReference type="ChEBI" id="CHEBI:29033"/>
        <dbReference type="ChEBI" id="CHEBI:29034"/>
        <dbReference type="EC" id="1.11.1.5"/>
    </reaction>
</comment>
<keyword evidence="15" id="KW-0472">Membrane</keyword>
<evidence type="ECO:0000256" key="12">
    <source>
        <dbReference type="ARBA" id="ARBA00038574"/>
    </source>
</evidence>
<keyword evidence="10" id="KW-0408">Iron</keyword>
<dbReference type="PRINTS" id="PR00458">
    <property type="entry name" value="PEROXIDASE"/>
</dbReference>
<evidence type="ECO:0000313" key="18">
    <source>
        <dbReference type="Proteomes" id="UP000054266"/>
    </source>
</evidence>
<evidence type="ECO:0000256" key="4">
    <source>
        <dbReference type="ARBA" id="ARBA00005997"/>
    </source>
</evidence>
<evidence type="ECO:0000256" key="15">
    <source>
        <dbReference type="SAM" id="Phobius"/>
    </source>
</evidence>
<feature type="domain" description="Plant heme peroxidase family profile" evidence="16">
    <location>
        <begin position="140"/>
        <end position="393"/>
    </location>
</feature>